<dbReference type="InterPro" id="IPR035439">
    <property type="entry name" value="UPF0145_dom_sf"/>
</dbReference>
<keyword evidence="3" id="KW-1185">Reference proteome</keyword>
<reference evidence="2 3" key="1">
    <citation type="submission" date="2021-04" db="EMBL/GenBank/DDBJ databases">
        <authorList>
            <person name="Vanwijnsberghe S."/>
        </authorList>
    </citation>
    <scope>NUCLEOTIDE SEQUENCE [LARGE SCALE GENOMIC DNA]</scope>
    <source>
        <strain evidence="2 3">LMG 32171</strain>
    </source>
</reference>
<dbReference type="RefSeq" id="WP_228981279.1">
    <property type="nucleotide sequence ID" value="NZ_CAJQYY010000024.1"/>
</dbReference>
<protein>
    <recommendedName>
        <fullName evidence="4">Signal peptidase</fullName>
    </recommendedName>
</protein>
<organism evidence="2 3">
    <name type="scientific">Paraburkholderia gardini</name>
    <dbReference type="NCBI Taxonomy" id="2823469"/>
    <lineage>
        <taxon>Bacteria</taxon>
        <taxon>Pseudomonadati</taxon>
        <taxon>Pseudomonadota</taxon>
        <taxon>Betaproteobacteria</taxon>
        <taxon>Burkholderiales</taxon>
        <taxon>Burkholderiaceae</taxon>
        <taxon>Paraburkholderia</taxon>
    </lineage>
</organism>
<dbReference type="Gene3D" id="3.30.110.70">
    <property type="entry name" value="Hypothetical protein apc22750. Chain B"/>
    <property type="match status" value="1"/>
</dbReference>
<dbReference type="EMBL" id="CAJQYY010000024">
    <property type="protein sequence ID" value="CAG4912513.1"/>
    <property type="molecule type" value="Genomic_DNA"/>
</dbReference>
<evidence type="ECO:0000313" key="2">
    <source>
        <dbReference type="EMBL" id="CAG4912513.1"/>
    </source>
</evidence>
<proteinExistence type="predicted"/>
<gene>
    <name evidence="2" type="ORF">R54767_03901</name>
</gene>
<evidence type="ECO:0000256" key="1">
    <source>
        <dbReference type="SAM" id="SignalP"/>
    </source>
</evidence>
<feature type="chain" id="PRO_5046216457" description="Signal peptidase" evidence="1">
    <location>
        <begin position="26"/>
        <end position="165"/>
    </location>
</feature>
<name>A0ABN7QRG3_9BURK</name>
<dbReference type="SUPFAM" id="SSF117782">
    <property type="entry name" value="YbjQ-like"/>
    <property type="match status" value="1"/>
</dbReference>
<sequence length="165" mass="17250">MKMRYTHGVVAIAVAFAALSQTAQAGTEVKSLPLQAVLGQAAPAGQATPGRRMQAVAQPQSGADIALFFGDEAHPAVRSQLGDASESARIARRTDDQTTACNRALSEAVDKLRTYAHDHNANAIINIRTSFHSTETASTTDFTCGVSGSAAALRLRGDAVVLETN</sequence>
<keyword evidence="1" id="KW-0732">Signal</keyword>
<accession>A0ABN7QRG3</accession>
<evidence type="ECO:0008006" key="4">
    <source>
        <dbReference type="Google" id="ProtNLM"/>
    </source>
</evidence>
<evidence type="ECO:0000313" key="3">
    <source>
        <dbReference type="Proteomes" id="UP000789752"/>
    </source>
</evidence>
<dbReference type="Proteomes" id="UP000789752">
    <property type="component" value="Unassembled WGS sequence"/>
</dbReference>
<comment type="caution">
    <text evidence="2">The sequence shown here is derived from an EMBL/GenBank/DDBJ whole genome shotgun (WGS) entry which is preliminary data.</text>
</comment>
<feature type="signal peptide" evidence="1">
    <location>
        <begin position="1"/>
        <end position="25"/>
    </location>
</feature>